<dbReference type="GO" id="GO:0009898">
    <property type="term" value="C:cytoplasmic side of plasma membrane"/>
    <property type="evidence" value="ECO:0007669"/>
    <property type="project" value="TreeGrafter"/>
</dbReference>
<dbReference type="Gene3D" id="3.40.50.300">
    <property type="entry name" value="P-loop containing nucleotide triphosphate hydrolases"/>
    <property type="match status" value="1"/>
</dbReference>
<protein>
    <submittedName>
        <fullName evidence="3">P-loop NTPase</fullName>
    </submittedName>
</protein>
<dbReference type="InterPro" id="IPR027417">
    <property type="entry name" value="P-loop_NTPase"/>
</dbReference>
<dbReference type="GO" id="GO:0051782">
    <property type="term" value="P:negative regulation of cell division"/>
    <property type="evidence" value="ECO:0007669"/>
    <property type="project" value="TreeGrafter"/>
</dbReference>
<dbReference type="GO" id="GO:0016887">
    <property type="term" value="F:ATP hydrolysis activity"/>
    <property type="evidence" value="ECO:0007669"/>
    <property type="project" value="TreeGrafter"/>
</dbReference>
<keyword evidence="1" id="KW-0547">Nucleotide-binding</keyword>
<name>A0A9D2LC76_9MICO</name>
<dbReference type="Proteomes" id="UP000823823">
    <property type="component" value="Unassembled WGS sequence"/>
</dbReference>
<dbReference type="GO" id="GO:0005829">
    <property type="term" value="C:cytosol"/>
    <property type="evidence" value="ECO:0007669"/>
    <property type="project" value="TreeGrafter"/>
</dbReference>
<dbReference type="PANTHER" id="PTHR43384:SF6">
    <property type="entry name" value="SEPTUM SITE-DETERMINING PROTEIN MIND HOMOLOG, CHLOROPLASTIC"/>
    <property type="match status" value="1"/>
</dbReference>
<reference evidence="3" key="2">
    <citation type="submission" date="2021-04" db="EMBL/GenBank/DDBJ databases">
        <authorList>
            <person name="Gilroy R."/>
        </authorList>
    </citation>
    <scope>NUCLEOTIDE SEQUENCE</scope>
    <source>
        <strain evidence="3">ChiHjej13B12-24818</strain>
    </source>
</reference>
<proteinExistence type="predicted"/>
<evidence type="ECO:0000256" key="1">
    <source>
        <dbReference type="ARBA" id="ARBA00022741"/>
    </source>
</evidence>
<keyword evidence="2" id="KW-0067">ATP-binding</keyword>
<dbReference type="EMBL" id="DWZH01000037">
    <property type="protein sequence ID" value="HJB09869.1"/>
    <property type="molecule type" value="Genomic_DNA"/>
</dbReference>
<evidence type="ECO:0000313" key="3">
    <source>
        <dbReference type="EMBL" id="HJB09869.1"/>
    </source>
</evidence>
<evidence type="ECO:0000313" key="4">
    <source>
        <dbReference type="Proteomes" id="UP000823823"/>
    </source>
</evidence>
<dbReference type="GO" id="GO:0005524">
    <property type="term" value="F:ATP binding"/>
    <property type="evidence" value="ECO:0007669"/>
    <property type="project" value="UniProtKB-KW"/>
</dbReference>
<reference evidence="3" key="1">
    <citation type="journal article" date="2021" name="PeerJ">
        <title>Extensive microbial diversity within the chicken gut microbiome revealed by metagenomics and culture.</title>
        <authorList>
            <person name="Gilroy R."/>
            <person name="Ravi A."/>
            <person name="Getino M."/>
            <person name="Pursley I."/>
            <person name="Horton D.L."/>
            <person name="Alikhan N.F."/>
            <person name="Baker D."/>
            <person name="Gharbi K."/>
            <person name="Hall N."/>
            <person name="Watson M."/>
            <person name="Adriaenssens E.M."/>
            <person name="Foster-Nyarko E."/>
            <person name="Jarju S."/>
            <person name="Secka A."/>
            <person name="Antonio M."/>
            <person name="Oren A."/>
            <person name="Chaudhuri R.R."/>
            <person name="La Ragione R."/>
            <person name="Hildebrand F."/>
            <person name="Pallen M.J."/>
        </authorList>
    </citation>
    <scope>NUCLEOTIDE SEQUENCE</scope>
    <source>
        <strain evidence="3">ChiHjej13B12-24818</strain>
    </source>
</reference>
<dbReference type="SUPFAM" id="SSF52540">
    <property type="entry name" value="P-loop containing nucleoside triphosphate hydrolases"/>
    <property type="match status" value="1"/>
</dbReference>
<dbReference type="InterPro" id="IPR033756">
    <property type="entry name" value="YlxH/NBP35"/>
</dbReference>
<dbReference type="InterPro" id="IPR050625">
    <property type="entry name" value="ParA/MinD_ATPase"/>
</dbReference>
<organism evidence="3 4">
    <name type="scientific">Candidatus Brachybacterium merdavium</name>
    <dbReference type="NCBI Taxonomy" id="2838513"/>
    <lineage>
        <taxon>Bacteria</taxon>
        <taxon>Bacillati</taxon>
        <taxon>Actinomycetota</taxon>
        <taxon>Actinomycetes</taxon>
        <taxon>Micrococcales</taxon>
        <taxon>Dermabacteraceae</taxon>
        <taxon>Brachybacterium</taxon>
    </lineage>
</organism>
<dbReference type="AlphaFoldDB" id="A0A9D2LC76"/>
<accession>A0A9D2LC76</accession>
<dbReference type="Pfam" id="PF10609">
    <property type="entry name" value="ParA"/>
    <property type="match status" value="1"/>
</dbReference>
<sequence>MIDLVLCASGSDEVRIVHGLAHQKDHPIRVVRRCADLTETLAVTAAGIGDVVLIDLAVRGVGRETLGTLMRDAAVVGLQAEDATERTRLGLRHVLPSSAPVEEVITVVTAVLDTDDAAPAEWVQDASPCAGSSTGRMAVVWGPSGGTGRSTVAVNLAAEAALAGTETVLVDADTCGPSLSQMLGVLDETPGLVAACRAHDRDTLDERTLDALLPLVQPGLRLLSGIGVPARWAELQRSSLDGLWQMLTGSGDLVIVDVGPMLEEDEELSYDTVAPQRNAAAVSSIQSADAVIAVVTADPVAITRLLRDHARLVELGVQELHVIVNRVGAPVPGGRIRDLIVSRIPEATVHLLPDDPVACRGAAWDGALLAEDAARSPLRRSLRDIATSPVLLGELAAAPG</sequence>
<comment type="caution">
    <text evidence="3">The sequence shown here is derived from an EMBL/GenBank/DDBJ whole genome shotgun (WGS) entry which is preliminary data.</text>
</comment>
<dbReference type="PANTHER" id="PTHR43384">
    <property type="entry name" value="SEPTUM SITE-DETERMINING PROTEIN MIND HOMOLOG, CHLOROPLASTIC-RELATED"/>
    <property type="match status" value="1"/>
</dbReference>
<evidence type="ECO:0000256" key="2">
    <source>
        <dbReference type="ARBA" id="ARBA00022840"/>
    </source>
</evidence>
<gene>
    <name evidence="3" type="ORF">H9786_04960</name>
</gene>